<keyword evidence="2" id="KW-1185">Reference proteome</keyword>
<name>A0A8B8ZQB4_PHODC</name>
<reference evidence="3" key="1">
    <citation type="submission" date="2025-08" db="UniProtKB">
        <authorList>
            <consortium name="RefSeq"/>
        </authorList>
    </citation>
    <scope>IDENTIFICATION</scope>
    <source>
        <tissue evidence="3">Young leaves</tissue>
    </source>
</reference>
<dbReference type="KEGG" id="pda:120106621"/>
<gene>
    <name evidence="3" type="primary">LOC120106621</name>
</gene>
<sequence length="158" mass="17573">MAYRSALTYQDIKTTFVSKFFGLGGIGKKDSTSSDHAAQQDPTKSSYGNQAAPALELATLLANQAYLGVVLQIDAWDLDIDEAGLPNHELLQAIPLYLLEMAPPTHQLYMAFQEQERVLSVVELPRDGCSSSFLPHARHSNSSIHQDRLFVRMWRHSG</sequence>
<protein>
    <submittedName>
        <fullName evidence="3">Uncharacterized protein LOC120106621</fullName>
    </submittedName>
</protein>
<dbReference type="AlphaFoldDB" id="A0A8B8ZQB4"/>
<proteinExistence type="predicted"/>
<evidence type="ECO:0000313" key="2">
    <source>
        <dbReference type="Proteomes" id="UP000228380"/>
    </source>
</evidence>
<dbReference type="GeneID" id="120106621"/>
<accession>A0A8B8ZQB4</accession>
<feature type="region of interest" description="Disordered" evidence="1">
    <location>
        <begin position="29"/>
        <end position="48"/>
    </location>
</feature>
<dbReference type="Proteomes" id="UP000228380">
    <property type="component" value="Unplaced"/>
</dbReference>
<dbReference type="RefSeq" id="XP_038975532.1">
    <property type="nucleotide sequence ID" value="XM_039119604.1"/>
</dbReference>
<feature type="compositionally biased region" description="Polar residues" evidence="1">
    <location>
        <begin position="34"/>
        <end position="48"/>
    </location>
</feature>
<evidence type="ECO:0000313" key="3">
    <source>
        <dbReference type="RefSeq" id="XP_038975532.1"/>
    </source>
</evidence>
<organism evidence="2 3">
    <name type="scientific">Phoenix dactylifera</name>
    <name type="common">Date palm</name>
    <dbReference type="NCBI Taxonomy" id="42345"/>
    <lineage>
        <taxon>Eukaryota</taxon>
        <taxon>Viridiplantae</taxon>
        <taxon>Streptophyta</taxon>
        <taxon>Embryophyta</taxon>
        <taxon>Tracheophyta</taxon>
        <taxon>Spermatophyta</taxon>
        <taxon>Magnoliopsida</taxon>
        <taxon>Liliopsida</taxon>
        <taxon>Arecaceae</taxon>
        <taxon>Coryphoideae</taxon>
        <taxon>Phoeniceae</taxon>
        <taxon>Phoenix</taxon>
    </lineage>
</organism>
<evidence type="ECO:0000256" key="1">
    <source>
        <dbReference type="SAM" id="MobiDB-lite"/>
    </source>
</evidence>